<dbReference type="InterPro" id="IPR001539">
    <property type="entry name" value="Peptidase_U32"/>
</dbReference>
<name>A0ABS6D5I1_9FIRM</name>
<dbReference type="Proteomes" id="UP000723714">
    <property type="component" value="Unassembled WGS sequence"/>
</dbReference>
<accession>A0ABS6D5I1</accession>
<dbReference type="PROSITE" id="PS01276">
    <property type="entry name" value="PEPTIDASE_U32"/>
    <property type="match status" value="1"/>
</dbReference>
<sequence length="813" mass="92014">MTRGNQGKKQIEILAPAGSYESFLAAIRAGADAVYAGGPRFGARAFADNFTEEKLLEAIDYAHLHGRKFYLTVNTLLKDTELNTLYEYLKPLYQGGLDAVIVQDVGVLNYVRRHFPGLSIHASTQMTLTNAEGALFLKEQGAERVVPSRELSLDEVKEISDRTGMEVECFVHGALCYCYSGQCLLSSLIGGRSGNRGQCAQPCRLPYTVDGKKEYVLSLKDICTLELIPEMAEAGIDSFKIEGRMKKPEYVALVTSLYRKYTDLYLEKGKKGFTVEEKDKVKLMDIYNRGGFNKGYYQQHNGRDMLSLKRPNHAGVAAVKVLSQRGRELSAKALTEIHKGDILELDGPRGSSDTKNNYTFGKGAQKDEIVQILVPRGKQYTKGTVLYRLRNQELLDEIQESYGAGTIQEPIEGKLTVKVNEPAVLTVKKGSISVTVCSEELTETAKNQPLDQARLEKQLKKTGNTEFYFENLEIVTEGNIFLPMQRINELRRRALEQLEQKICASFHRNVTEEEGTYSNTDAKYSQTQAARDLSRESVKMPGFFVSVESKEQFKAAAESGDVSRIYMDSNISARLFEDHELISLREECKRQGKEIFLAMPHIFRKDALELFDREYKAFLAFDFDGVLIRNYESFHFLREHGFDKTVILDHNLYVFNQEAKEFWKKQGVFSFTAPAELNERELACLGLQEAELILYGRLPAMISAQCITKTTKGCTKCPGIVWMTDRYQKRLPVRNCCNFCYNMIYHTSVLFLADLRGAIQKLNPAGIRLSFTLEDAKETARILKLCGDLYYRGHQANLADTDFIRGHFKRGIT</sequence>
<dbReference type="PANTHER" id="PTHR30217">
    <property type="entry name" value="PEPTIDASE U32 FAMILY"/>
    <property type="match status" value="1"/>
</dbReference>
<dbReference type="RefSeq" id="WP_216242270.1">
    <property type="nucleotide sequence ID" value="NZ_JABACJ020000012.1"/>
</dbReference>
<reference evidence="2 3" key="1">
    <citation type="submission" date="2021-06" db="EMBL/GenBank/DDBJ databases">
        <title>Faecalicatena sp. nov. isolated from porcine feces.</title>
        <authorList>
            <person name="Oh B.S."/>
            <person name="Lee J.H."/>
        </authorList>
    </citation>
    <scope>NUCLEOTIDE SEQUENCE [LARGE SCALE GENOMIC DNA]</scope>
    <source>
        <strain evidence="2 3">AGMB00832</strain>
    </source>
</reference>
<evidence type="ECO:0000313" key="2">
    <source>
        <dbReference type="EMBL" id="MBU3876696.1"/>
    </source>
</evidence>
<keyword evidence="3" id="KW-1185">Reference proteome</keyword>
<evidence type="ECO:0000313" key="3">
    <source>
        <dbReference type="Proteomes" id="UP000723714"/>
    </source>
</evidence>
<dbReference type="Pfam" id="PF12392">
    <property type="entry name" value="DUF3656"/>
    <property type="match status" value="1"/>
</dbReference>
<proteinExistence type="predicted"/>
<protein>
    <submittedName>
        <fullName evidence="2">U32 family peptidase</fullName>
    </submittedName>
</protein>
<gene>
    <name evidence="2" type="ORF">HGO97_012860</name>
</gene>
<comment type="caution">
    <text evidence="2">The sequence shown here is derived from an EMBL/GenBank/DDBJ whole genome shotgun (WGS) entry which is preliminary data.</text>
</comment>
<dbReference type="PANTHER" id="PTHR30217:SF10">
    <property type="entry name" value="23S RRNA 5-HYDROXYCYTIDINE C2501 SYNTHASE"/>
    <property type="match status" value="1"/>
</dbReference>
<feature type="domain" description="Peptidase U32 collagenase" evidence="1">
    <location>
        <begin position="386"/>
        <end position="502"/>
    </location>
</feature>
<dbReference type="InterPro" id="IPR051454">
    <property type="entry name" value="RNA/ubiquinone_mod_enzymes"/>
</dbReference>
<dbReference type="EMBL" id="JABACJ020000012">
    <property type="protein sequence ID" value="MBU3876696.1"/>
    <property type="molecule type" value="Genomic_DNA"/>
</dbReference>
<organism evidence="2 3">
    <name type="scientific">Faecalicatena faecalis</name>
    <dbReference type="NCBI Taxonomy" id="2726362"/>
    <lineage>
        <taxon>Bacteria</taxon>
        <taxon>Bacillati</taxon>
        <taxon>Bacillota</taxon>
        <taxon>Clostridia</taxon>
        <taxon>Lachnospirales</taxon>
        <taxon>Lachnospiraceae</taxon>
        <taxon>Faecalicatena</taxon>
    </lineage>
</organism>
<dbReference type="InterPro" id="IPR020988">
    <property type="entry name" value="Pept_U32_collagenase"/>
</dbReference>
<dbReference type="Pfam" id="PF01136">
    <property type="entry name" value="Peptidase_U32"/>
    <property type="match status" value="1"/>
</dbReference>
<evidence type="ECO:0000259" key="1">
    <source>
        <dbReference type="Pfam" id="PF12392"/>
    </source>
</evidence>